<feature type="compositionally biased region" description="Low complexity" evidence="7">
    <location>
        <begin position="18"/>
        <end position="31"/>
    </location>
</feature>
<evidence type="ECO:0000259" key="8">
    <source>
        <dbReference type="Pfam" id="PF12231"/>
    </source>
</evidence>
<feature type="compositionally biased region" description="Polar residues" evidence="7">
    <location>
        <begin position="1595"/>
        <end position="1611"/>
    </location>
</feature>
<sequence length="1775" mass="197535">MDSLTSKKRKAEITILDATSTAKTSQSSPSPKSRRVRSTGDINDNASTNDSNNNSEKVSPSKSRLQHGQDLSHLQRPSFQVTDHPKQPPLNPKFERPYTRSSSLLDHSPDSSKPQENVAALKSTRKKHRHVEESGVPASSQSSKIASSSKSSKRTSGEDRRQSTDEPEGISAIAPTTAPQESPNNNVQESHSTPSNAVSHKPLAATDVPVSIPAQIAVVEASPSKRVAFSPYRQKSPLSIPSAASTPKLKGILKSPAPTRVLNRDHELDSTEMRNPFVVTTESDYSERKSFVKEALESLQSEDAQIRSSAYLNLQAKFREGDENPFYLKEVKESMRLFARYLMRDLDLNSPPSLIQATLKCTGYFLFNQRIVAMFTSKEIEALLIQILHLVNAADEKPTCNLAIWTLSSTRIPPRLLYPFLPQMIEAFLDNLESRFKSSSITSESLGGMFSVFTQFPNEIVATVQSWLIPVLTRLISPIPGIRSRALELLTMAIPKLIEKEDPRRIQAVNEFMDDYSTEFLEVLTANFLDANDEVYAVTVWGALVTLMGKKLQKSPLLNPMLKMVEKCFNSTSSARTEIKMAAFQAWTRLIYNFAIGGHIANEKPLKLMLTPFANCLFNERHKRIRLACFNAWISLIYALGSRLSKHADQVLFPQLKLAIVDESEHVRDLALRLIVALISNSGGQDLVEGRQSIVPGSITFSDLGCAEASWVRTDLLDICLDCVYQTVGLQHRIQEAAREDWKVLGLTELPLLTQRCATTWETIVRAIRDINLQEKGMSATSEADRALSSLLFFVEKLSRCNPKALIPGEWPNCDPEKLALLKHDTESTGYIIRADIIHYFLTCVIEIFSPRTLMSARYQVRDKIHDDIYNAIYPVSEPTSQTSDVAPLPQDEGLRSGVILSPLEFILKSWLATGESVIGTALEDPFWQAISAFVEFSTKGINALGPLYRCLDHIEDIRMKRHTTNTSIWPEYSNDPITPTAFRVFQCKFWAIVSQKLRATISRTNQIIDGTVTGYEQAYVSFIKFMMYPFMILSDPNDIKRDIPDMDYSQRMLDSQDPVITQMVQFMETFKAISLPTWTELLQIFYRTAQHKRSHGNDVMNTLAAQIRELYGRRQPFVWIQSFSVACTSNIVDTLVLHGFKGPSAQKSSVPTSRNTTRGHRIKENFDDLLNLCSDLFAEAYDNVRYRAELITSEGIPQIQEAAFLLMERTINKAPSSQIIQWLQVLQPSIITWFDDPMMNIRNLSKMQRRPYRARIETMWTRCILEKLLKCSPSSIGVGGPNSAFGSVLPAPLTTIRGIYQHMQQKWQKASSASNPANPVLDTKHAAKDVDSTSGPFNSETLAQLSPLLFAALNSHHKSIVNKTLEFWNQTFGKSNTDLNYPEDIALIMQQLKLVATISLPGWKFGDNSQTEVPQFASLSQEMLSLPQELHVRSESGLSRLLKEKAAVARQLSRKKNKQTQGVGVGDAATLTGLQDGANISSSSNNTSGAATPSSLSTPIGSRPQTPLIHTDSSVQQLDVNSDNNNIDPDIGASPTRKSDKGKEIWVANPHKANPDPKLMNEPDSAENSMDEVEVFSPSKRAQKALAMKETQLRPPSTKNSLSKPANTTTTKINDTHIKVNETNRVMDLSTPASTSASALASVSGPSSVYFSAGSSPRDNNSKGNEEVVTPTPSEGSSPSATASIQRDNAEIRTMEDRRIRIEAPGNVNGGAEIPKLIETAEEFLKTVQHLGEARNVVNQMDTRQLFELQRQLMVLNQAAHDALSQSMMKDARK</sequence>
<feature type="compositionally biased region" description="Basic and acidic residues" evidence="7">
    <location>
        <begin position="155"/>
        <end position="164"/>
    </location>
</feature>
<dbReference type="InterPro" id="IPR022031">
    <property type="entry name" value="Rif1_N"/>
</dbReference>
<comment type="subcellular location">
    <subcellularLocation>
        <location evidence="2">Chromosome</location>
        <location evidence="2">Telomere</location>
    </subcellularLocation>
    <subcellularLocation>
        <location evidence="1">Nucleus</location>
    </subcellularLocation>
</comment>
<dbReference type="GO" id="GO:0005634">
    <property type="term" value="C:nucleus"/>
    <property type="evidence" value="ECO:0007669"/>
    <property type="project" value="UniProtKB-SubCell"/>
</dbReference>
<evidence type="ECO:0000313" key="9">
    <source>
        <dbReference type="EMBL" id="ORZ25001.1"/>
    </source>
</evidence>
<dbReference type="GO" id="GO:0000781">
    <property type="term" value="C:chromosome, telomeric region"/>
    <property type="evidence" value="ECO:0007669"/>
    <property type="project" value="UniProtKB-SubCell"/>
</dbReference>
<gene>
    <name evidence="9" type="ORF">BCR41DRAFT_420232</name>
</gene>
<feature type="region of interest" description="Disordered" evidence="7">
    <location>
        <begin position="1"/>
        <end position="199"/>
    </location>
</feature>
<dbReference type="Proteomes" id="UP000193648">
    <property type="component" value="Unassembled WGS sequence"/>
</dbReference>
<feature type="compositionally biased region" description="Polar residues" evidence="7">
    <location>
        <begin position="1646"/>
        <end position="1660"/>
    </location>
</feature>
<dbReference type="OrthoDB" id="9976382at2759"/>
<dbReference type="Gene3D" id="1.25.10.10">
    <property type="entry name" value="Leucine-rich Repeat Variant"/>
    <property type="match status" value="1"/>
</dbReference>
<feature type="compositionally biased region" description="Basic residues" evidence="7">
    <location>
        <begin position="1"/>
        <end position="10"/>
    </location>
</feature>
<keyword evidence="3" id="KW-0158">Chromosome</keyword>
<dbReference type="PANTHER" id="PTHR22928:SF3">
    <property type="entry name" value="TELOMERE-ASSOCIATED PROTEIN RIF1"/>
    <property type="match status" value="1"/>
</dbReference>
<feature type="domain" description="Telomere-associated protein Rif1 N-terminal" evidence="8">
    <location>
        <begin position="300"/>
        <end position="645"/>
    </location>
</feature>
<name>A0A1Y2GVA8_9FUNG</name>
<proteinExistence type="predicted"/>
<keyword evidence="10" id="KW-1185">Reference proteome</keyword>
<feature type="compositionally biased region" description="Low complexity" evidence="7">
    <location>
        <begin position="39"/>
        <end position="55"/>
    </location>
</feature>
<feature type="compositionally biased region" description="Polar residues" evidence="7">
    <location>
        <begin position="236"/>
        <end position="245"/>
    </location>
</feature>
<organism evidence="9 10">
    <name type="scientific">Lobosporangium transversale</name>
    <dbReference type="NCBI Taxonomy" id="64571"/>
    <lineage>
        <taxon>Eukaryota</taxon>
        <taxon>Fungi</taxon>
        <taxon>Fungi incertae sedis</taxon>
        <taxon>Mucoromycota</taxon>
        <taxon>Mortierellomycotina</taxon>
        <taxon>Mortierellomycetes</taxon>
        <taxon>Mortierellales</taxon>
        <taxon>Mortierellaceae</taxon>
        <taxon>Lobosporangium</taxon>
    </lineage>
</organism>
<evidence type="ECO:0000256" key="6">
    <source>
        <dbReference type="ARBA" id="ARBA00023306"/>
    </source>
</evidence>
<dbReference type="InParanoid" id="A0A1Y2GVA8"/>
<dbReference type="RefSeq" id="XP_021883982.1">
    <property type="nucleotide sequence ID" value="XM_022029870.1"/>
</dbReference>
<evidence type="ECO:0000256" key="2">
    <source>
        <dbReference type="ARBA" id="ARBA00004574"/>
    </source>
</evidence>
<feature type="region of interest" description="Disordered" evidence="7">
    <location>
        <begin position="1521"/>
        <end position="1542"/>
    </location>
</feature>
<accession>A0A1Y2GVA8</accession>
<feature type="region of interest" description="Disordered" evidence="7">
    <location>
        <begin position="1639"/>
        <end position="1691"/>
    </location>
</feature>
<dbReference type="GO" id="GO:0000723">
    <property type="term" value="P:telomere maintenance"/>
    <property type="evidence" value="ECO:0007669"/>
    <property type="project" value="TreeGrafter"/>
</dbReference>
<feature type="compositionally biased region" description="Low complexity" evidence="7">
    <location>
        <begin position="139"/>
        <end position="150"/>
    </location>
</feature>
<evidence type="ECO:0000313" key="10">
    <source>
        <dbReference type="Proteomes" id="UP000193648"/>
    </source>
</evidence>
<feature type="region of interest" description="Disordered" evidence="7">
    <location>
        <begin position="232"/>
        <end position="257"/>
    </location>
</feature>
<dbReference type="Pfam" id="PF12231">
    <property type="entry name" value="Rif1_N"/>
    <property type="match status" value="1"/>
</dbReference>
<keyword evidence="4" id="KW-0779">Telomere</keyword>
<dbReference type="SUPFAM" id="SSF48371">
    <property type="entry name" value="ARM repeat"/>
    <property type="match status" value="1"/>
</dbReference>
<feature type="region of interest" description="Disordered" evidence="7">
    <location>
        <begin position="1477"/>
        <end position="1509"/>
    </location>
</feature>
<dbReference type="InterPro" id="IPR016024">
    <property type="entry name" value="ARM-type_fold"/>
</dbReference>
<dbReference type="STRING" id="64571.A0A1Y2GVA8"/>
<dbReference type="EMBL" id="MCFF01000008">
    <property type="protein sequence ID" value="ORZ25001.1"/>
    <property type="molecule type" value="Genomic_DNA"/>
</dbReference>
<feature type="compositionally biased region" description="Polar residues" evidence="7">
    <location>
        <begin position="177"/>
        <end position="198"/>
    </location>
</feature>
<feature type="compositionally biased region" description="Polar residues" evidence="7">
    <location>
        <begin position="1497"/>
        <end position="1506"/>
    </location>
</feature>
<keyword evidence="6" id="KW-0131">Cell cycle</keyword>
<dbReference type="PANTHER" id="PTHR22928">
    <property type="entry name" value="TELOMERE-ASSOCIATED PROTEIN RIF1"/>
    <property type="match status" value="1"/>
</dbReference>
<dbReference type="InterPro" id="IPR011989">
    <property type="entry name" value="ARM-like"/>
</dbReference>
<evidence type="ECO:0000256" key="5">
    <source>
        <dbReference type="ARBA" id="ARBA00023242"/>
    </source>
</evidence>
<reference evidence="9 10" key="1">
    <citation type="submission" date="2016-07" db="EMBL/GenBank/DDBJ databases">
        <title>Pervasive Adenine N6-methylation of Active Genes in Fungi.</title>
        <authorList>
            <consortium name="DOE Joint Genome Institute"/>
            <person name="Mondo S.J."/>
            <person name="Dannebaum R.O."/>
            <person name="Kuo R.C."/>
            <person name="Labutti K."/>
            <person name="Haridas S."/>
            <person name="Kuo A."/>
            <person name="Salamov A."/>
            <person name="Ahrendt S.R."/>
            <person name="Lipzen A."/>
            <person name="Sullivan W."/>
            <person name="Andreopoulos W.B."/>
            <person name="Clum A."/>
            <person name="Lindquist E."/>
            <person name="Daum C."/>
            <person name="Ramamoorthy G.K."/>
            <person name="Gryganskyi A."/>
            <person name="Culley D."/>
            <person name="Magnuson J.K."/>
            <person name="James T.Y."/>
            <person name="O'Malley M.A."/>
            <person name="Stajich J.E."/>
            <person name="Spatafora J.W."/>
            <person name="Visel A."/>
            <person name="Grigoriev I.V."/>
        </authorList>
    </citation>
    <scope>NUCLEOTIDE SEQUENCE [LARGE SCALE GENOMIC DNA]</scope>
    <source>
        <strain evidence="9 10">NRRL 3116</strain>
    </source>
</reference>
<comment type="caution">
    <text evidence="9">The sequence shown here is derived from an EMBL/GenBank/DDBJ whole genome shotgun (WGS) entry which is preliminary data.</text>
</comment>
<evidence type="ECO:0000256" key="3">
    <source>
        <dbReference type="ARBA" id="ARBA00022454"/>
    </source>
</evidence>
<keyword evidence="5" id="KW-0539">Nucleus</keyword>
<evidence type="ECO:0000256" key="7">
    <source>
        <dbReference type="SAM" id="MobiDB-lite"/>
    </source>
</evidence>
<protein>
    <submittedName>
        <fullName evidence="9">Rap1-interacting factor 1 N terminal-domain-containing protein</fullName>
    </submittedName>
</protein>
<feature type="compositionally biased region" description="Low complexity" evidence="7">
    <location>
        <begin position="1478"/>
        <end position="1496"/>
    </location>
</feature>
<dbReference type="GeneID" id="33571713"/>
<evidence type="ECO:0000256" key="1">
    <source>
        <dbReference type="ARBA" id="ARBA00004123"/>
    </source>
</evidence>
<evidence type="ECO:0000256" key="4">
    <source>
        <dbReference type="ARBA" id="ARBA00022895"/>
    </source>
</evidence>
<feature type="region of interest" description="Disordered" evidence="7">
    <location>
        <begin position="1589"/>
        <end position="1611"/>
    </location>
</feature>
<feature type="compositionally biased region" description="Polar residues" evidence="7">
    <location>
        <begin position="1672"/>
        <end position="1688"/>
    </location>
</feature>